<sequence>KRRKREKDLESKHLKLYGYEQ</sequence>
<reference evidence="2" key="1">
    <citation type="submission" date="2019-03" db="EMBL/GenBank/DDBJ databases">
        <title>Single cell metagenomics reveals metabolic interactions within the superorganism composed of flagellate Streblomastix strix and complex community of Bacteroidetes bacteria on its surface.</title>
        <authorList>
            <person name="Treitli S.C."/>
            <person name="Kolisko M."/>
            <person name="Husnik F."/>
            <person name="Keeling P."/>
            <person name="Hampl V."/>
        </authorList>
    </citation>
    <scope>NUCLEOTIDE SEQUENCE</scope>
    <source>
        <strain evidence="2">STM</strain>
    </source>
</reference>
<dbReference type="AlphaFoldDB" id="A0A5J4PPU7"/>
<feature type="compositionally biased region" description="Basic and acidic residues" evidence="1">
    <location>
        <begin position="1"/>
        <end position="13"/>
    </location>
</feature>
<name>A0A5J4PPU7_9ZZZZ</name>
<comment type="caution">
    <text evidence="2">The sequence shown here is derived from an EMBL/GenBank/DDBJ whole genome shotgun (WGS) entry which is preliminary data.</text>
</comment>
<accession>A0A5J4PPU7</accession>
<organism evidence="2">
    <name type="scientific">termite gut metagenome</name>
    <dbReference type="NCBI Taxonomy" id="433724"/>
    <lineage>
        <taxon>unclassified sequences</taxon>
        <taxon>metagenomes</taxon>
        <taxon>organismal metagenomes</taxon>
    </lineage>
</organism>
<feature type="region of interest" description="Disordered" evidence="1">
    <location>
        <begin position="1"/>
        <end position="21"/>
    </location>
</feature>
<dbReference type="EMBL" id="SNRY01006890">
    <property type="protein sequence ID" value="KAA6311547.1"/>
    <property type="molecule type" value="Genomic_DNA"/>
</dbReference>
<evidence type="ECO:0000256" key="1">
    <source>
        <dbReference type="SAM" id="MobiDB-lite"/>
    </source>
</evidence>
<feature type="non-terminal residue" evidence="2">
    <location>
        <position position="1"/>
    </location>
</feature>
<evidence type="ECO:0000313" key="2">
    <source>
        <dbReference type="EMBL" id="KAA6311547.1"/>
    </source>
</evidence>
<gene>
    <name evidence="2" type="ORF">EZS27_037345</name>
</gene>
<protein>
    <submittedName>
        <fullName evidence="2">Uncharacterized protein</fullName>
    </submittedName>
</protein>
<proteinExistence type="predicted"/>